<reference evidence="8" key="1">
    <citation type="submission" date="2022-10" db="EMBL/GenBank/DDBJ databases">
        <authorList>
            <person name="Byrne P K."/>
        </authorList>
    </citation>
    <scope>NUCLEOTIDE SEQUENCE</scope>
    <source>
        <strain evidence="8">IFO1815</strain>
    </source>
</reference>
<dbReference type="InterPro" id="IPR000719">
    <property type="entry name" value="Prot_kinase_dom"/>
</dbReference>
<name>A0AA35IRA6_SACMI</name>
<keyword evidence="4" id="KW-0418">Kinase</keyword>
<protein>
    <recommendedName>
        <fullName evidence="7">Protein kinase domain-containing protein</fullName>
    </recommendedName>
</protein>
<organism evidence="8 9">
    <name type="scientific">Saccharomyces mikatae IFO 1815</name>
    <dbReference type="NCBI Taxonomy" id="226126"/>
    <lineage>
        <taxon>Eukaryota</taxon>
        <taxon>Fungi</taxon>
        <taxon>Dikarya</taxon>
        <taxon>Ascomycota</taxon>
        <taxon>Saccharomycotina</taxon>
        <taxon>Saccharomycetes</taxon>
        <taxon>Saccharomycetales</taxon>
        <taxon>Saccharomycetaceae</taxon>
        <taxon>Saccharomyces</taxon>
    </lineage>
</organism>
<dbReference type="AlphaFoldDB" id="A0AA35IRA6"/>
<dbReference type="RefSeq" id="XP_056077833.1">
    <property type="nucleotide sequence ID" value="XM_056223857.1"/>
</dbReference>
<dbReference type="PANTHER" id="PTHR43895">
    <property type="entry name" value="CALCIUM/CALMODULIN-DEPENDENT PROTEIN KINASE KINASE-RELATED"/>
    <property type="match status" value="1"/>
</dbReference>
<evidence type="ECO:0000256" key="3">
    <source>
        <dbReference type="ARBA" id="ARBA00022741"/>
    </source>
</evidence>
<feature type="region of interest" description="Disordered" evidence="6">
    <location>
        <begin position="561"/>
        <end position="600"/>
    </location>
</feature>
<dbReference type="Proteomes" id="UP001161438">
    <property type="component" value="Chromosome 11"/>
</dbReference>
<evidence type="ECO:0000256" key="6">
    <source>
        <dbReference type="SAM" id="MobiDB-lite"/>
    </source>
</evidence>
<dbReference type="GeneID" id="80919546"/>
<keyword evidence="9" id="KW-1185">Reference proteome</keyword>
<feature type="compositionally biased region" description="Low complexity" evidence="6">
    <location>
        <begin position="29"/>
        <end position="50"/>
    </location>
</feature>
<keyword evidence="2" id="KW-0808">Transferase</keyword>
<dbReference type="InterPro" id="IPR008271">
    <property type="entry name" value="Ser/Thr_kinase_AS"/>
</dbReference>
<dbReference type="PROSITE" id="PS00108">
    <property type="entry name" value="PROTEIN_KINASE_ST"/>
    <property type="match status" value="1"/>
</dbReference>
<evidence type="ECO:0000256" key="5">
    <source>
        <dbReference type="ARBA" id="ARBA00022840"/>
    </source>
</evidence>
<evidence type="ECO:0000313" key="9">
    <source>
        <dbReference type="Proteomes" id="UP001161438"/>
    </source>
</evidence>
<evidence type="ECO:0000256" key="4">
    <source>
        <dbReference type="ARBA" id="ARBA00022777"/>
    </source>
</evidence>
<dbReference type="GO" id="GO:0005524">
    <property type="term" value="F:ATP binding"/>
    <property type="evidence" value="ECO:0007669"/>
    <property type="project" value="UniProtKB-KW"/>
</dbReference>
<dbReference type="Pfam" id="PF00069">
    <property type="entry name" value="Pkinase"/>
    <property type="match status" value="1"/>
</dbReference>
<dbReference type="GO" id="GO:0007165">
    <property type="term" value="P:signal transduction"/>
    <property type="evidence" value="ECO:0007669"/>
    <property type="project" value="TreeGrafter"/>
</dbReference>
<evidence type="ECO:0000256" key="2">
    <source>
        <dbReference type="ARBA" id="ARBA00022679"/>
    </source>
</evidence>
<evidence type="ECO:0000259" key="7">
    <source>
        <dbReference type="PROSITE" id="PS50011"/>
    </source>
</evidence>
<dbReference type="Gene3D" id="1.10.510.10">
    <property type="entry name" value="Transferase(Phosphotransferase) domain 1"/>
    <property type="match status" value="1"/>
</dbReference>
<feature type="compositionally biased region" description="Basic and acidic residues" evidence="6">
    <location>
        <begin position="532"/>
        <end position="541"/>
    </location>
</feature>
<dbReference type="PROSITE" id="PS50011">
    <property type="entry name" value="PROTEIN_KINASE_DOM"/>
    <property type="match status" value="1"/>
</dbReference>
<dbReference type="SMART" id="SM00220">
    <property type="entry name" value="S_TKc"/>
    <property type="match status" value="1"/>
</dbReference>
<evidence type="ECO:0000313" key="8">
    <source>
        <dbReference type="EMBL" id="CAI4034713.1"/>
    </source>
</evidence>
<dbReference type="Gene3D" id="3.30.200.20">
    <property type="entry name" value="Phosphorylase Kinase, domain 1"/>
    <property type="match status" value="1"/>
</dbReference>
<feature type="region of interest" description="Disordered" evidence="6">
    <location>
        <begin position="525"/>
        <end position="547"/>
    </location>
</feature>
<proteinExistence type="predicted"/>
<keyword evidence="5" id="KW-0067">ATP-binding</keyword>
<sequence>MSPRQLIPTLIPEWAPLSIQSYMREGDSDSPPVTPTSQTSSCSSSFSSQKPTYSTIVEDNMDIILDEIRPYVKKITASEQNKKTINQYTLGASAGSGQFGYVRKAYSSTLGEVVAVKIIPKKPWNAQQFSVNQVMRQIQLWKSKGKITKNMSGNEAMRLMNIEKCRWEIYVASRLRDSAHIVQLIECLDSPFSESIWIVTKWCNLGELQWRRENNEDILPQWKKLLTSDCTVSKFAEKIMEDMTKGLQYLYSQGCVHRDIKPSNILLDENEKVAKLSDFGSCIFTPQSLPFTDVNFADCFQRELNKIVGTPAFIAPELCHLGNSKRDFVTDGFKLDIWSLGVTLYCLLHNELPFSGDNEFETYHKIMELSLSSKINGNTLNDFVIKRLLEKDVNLRIDIQNLAKILLCDQAEHSKNSKQPLSSNMIHIRNEGPVRRFFDRLLTKKGKKKHTEKVKDNTFGSININSAVSSHTDEDLDKEAFATTVLRSSPDSSDYCSSLEEEAVQVTDFLDTFCRSSESLHNMNLNNYKQNTEVRTEKSDSSSHSSLKIPTPIKAVIRLKDSPKKNQNKGHTNSSPNKLSFSLTNGSKERHTVNSVGPRKLAHSGNILNFKAYINPAKSDTRETVEDVKTYLNFAEDG</sequence>
<dbReference type="PANTHER" id="PTHR43895:SF152">
    <property type="entry name" value="SERINE_THREONINE-PROTEIN KINASE TOS3"/>
    <property type="match status" value="1"/>
</dbReference>
<keyword evidence="1" id="KW-0723">Serine/threonine-protein kinase</keyword>
<feature type="region of interest" description="Disordered" evidence="6">
    <location>
        <begin position="23"/>
        <end position="50"/>
    </location>
</feature>
<evidence type="ECO:0000256" key="1">
    <source>
        <dbReference type="ARBA" id="ARBA00022527"/>
    </source>
</evidence>
<accession>A0AA35IRA6</accession>
<dbReference type="SUPFAM" id="SSF56112">
    <property type="entry name" value="Protein kinase-like (PK-like)"/>
    <property type="match status" value="1"/>
</dbReference>
<dbReference type="InterPro" id="IPR011009">
    <property type="entry name" value="Kinase-like_dom_sf"/>
</dbReference>
<feature type="domain" description="Protein kinase" evidence="7">
    <location>
        <begin position="88"/>
        <end position="416"/>
    </location>
</feature>
<gene>
    <name evidence="8" type="primary">SMKI11G1620</name>
    <name evidence="8" type="ORF">SMKI_11G1620</name>
</gene>
<dbReference type="EMBL" id="OX365767">
    <property type="protein sequence ID" value="CAI4034713.1"/>
    <property type="molecule type" value="Genomic_DNA"/>
</dbReference>
<dbReference type="GO" id="GO:0004674">
    <property type="term" value="F:protein serine/threonine kinase activity"/>
    <property type="evidence" value="ECO:0007669"/>
    <property type="project" value="UniProtKB-KW"/>
</dbReference>
<keyword evidence="3" id="KW-0547">Nucleotide-binding</keyword>
<feature type="compositionally biased region" description="Polar residues" evidence="6">
    <location>
        <begin position="569"/>
        <end position="586"/>
    </location>
</feature>